<evidence type="ECO:0000313" key="1">
    <source>
        <dbReference type="EMBL" id="SJZ81813.1"/>
    </source>
</evidence>
<protein>
    <recommendedName>
        <fullName evidence="3">DUF4259 domain-containing protein</fullName>
    </recommendedName>
</protein>
<accession>A0A1T4NRE4</accession>
<evidence type="ECO:0008006" key="3">
    <source>
        <dbReference type="Google" id="ProtNLM"/>
    </source>
</evidence>
<gene>
    <name evidence="1" type="ORF">SAMN04488128_1011714</name>
</gene>
<sequence>MGAWGTRNFENDGSQDWIFDVIDSKDGGLVTDTLARIINNTETLETADCEEGLAAAELVAALMGKPSEDFPEDPLEKLDILNLIATKGLRTQAINAVNKITGTSEMKNYWNEAGQLEAWAAVQASLIKRLEV</sequence>
<organism evidence="1 2">
    <name type="scientific">Chitinophaga eiseniae</name>
    <dbReference type="NCBI Taxonomy" id="634771"/>
    <lineage>
        <taxon>Bacteria</taxon>
        <taxon>Pseudomonadati</taxon>
        <taxon>Bacteroidota</taxon>
        <taxon>Chitinophagia</taxon>
        <taxon>Chitinophagales</taxon>
        <taxon>Chitinophagaceae</taxon>
        <taxon>Chitinophaga</taxon>
    </lineage>
</organism>
<dbReference type="EMBL" id="FUWZ01000001">
    <property type="protein sequence ID" value="SJZ81813.1"/>
    <property type="molecule type" value="Genomic_DNA"/>
</dbReference>
<reference evidence="2" key="1">
    <citation type="submission" date="2017-02" db="EMBL/GenBank/DDBJ databases">
        <authorList>
            <person name="Varghese N."/>
            <person name="Submissions S."/>
        </authorList>
    </citation>
    <scope>NUCLEOTIDE SEQUENCE [LARGE SCALE GENOMIC DNA]</scope>
    <source>
        <strain evidence="2">DSM 22224</strain>
    </source>
</reference>
<dbReference type="AlphaFoldDB" id="A0A1T4NRE4"/>
<dbReference type="Pfam" id="PF14078">
    <property type="entry name" value="DUF4259"/>
    <property type="match status" value="1"/>
</dbReference>
<dbReference type="InterPro" id="IPR025355">
    <property type="entry name" value="DUF4259"/>
</dbReference>
<dbReference type="Proteomes" id="UP000190367">
    <property type="component" value="Unassembled WGS sequence"/>
</dbReference>
<dbReference type="RefSeq" id="WP_078668297.1">
    <property type="nucleotide sequence ID" value="NZ_FUWZ01000001.1"/>
</dbReference>
<evidence type="ECO:0000313" key="2">
    <source>
        <dbReference type="Proteomes" id="UP000190367"/>
    </source>
</evidence>
<keyword evidence="2" id="KW-1185">Reference proteome</keyword>
<proteinExistence type="predicted"/>
<name>A0A1T4NRE4_9BACT</name>
<dbReference type="STRING" id="634771.SAMN04488128_1011714"/>
<dbReference type="OrthoDB" id="191350at2"/>